<name>A0A3G6IZH1_9CORY</name>
<evidence type="ECO:0000313" key="7">
    <source>
        <dbReference type="Proteomes" id="UP000271426"/>
    </source>
</evidence>
<dbReference type="EMBL" id="CP033898">
    <property type="protein sequence ID" value="AZA10078.1"/>
    <property type="molecule type" value="Genomic_DNA"/>
</dbReference>
<feature type="transmembrane region" description="Helical" evidence="5">
    <location>
        <begin position="204"/>
        <end position="221"/>
    </location>
</feature>
<evidence type="ECO:0000256" key="3">
    <source>
        <dbReference type="ARBA" id="ARBA00022989"/>
    </source>
</evidence>
<reference evidence="6 7" key="1">
    <citation type="submission" date="2018-11" db="EMBL/GenBank/DDBJ databases">
        <authorList>
            <person name="Kleinhagauer T."/>
            <person name="Glaeser S.P."/>
            <person name="Spergser J."/>
            <person name="Ruckert C."/>
            <person name="Kaempfer P."/>
            <person name="Busse H.-J."/>
        </authorList>
    </citation>
    <scope>NUCLEOTIDE SEQUENCE [LARGE SCALE GENOMIC DNA]</scope>
    <source>
        <strain evidence="6 7">812CH</strain>
    </source>
</reference>
<dbReference type="KEGG" id="cpso:CPPEL_09875"/>
<gene>
    <name evidence="6" type="ORF">CPPEL_09875</name>
</gene>
<keyword evidence="4 5" id="KW-0472">Membrane</keyword>
<evidence type="ECO:0000256" key="1">
    <source>
        <dbReference type="ARBA" id="ARBA00004141"/>
    </source>
</evidence>
<feature type="transmembrane region" description="Helical" evidence="5">
    <location>
        <begin position="85"/>
        <end position="103"/>
    </location>
</feature>
<feature type="transmembrane region" description="Helical" evidence="5">
    <location>
        <begin position="15"/>
        <end position="48"/>
    </location>
</feature>
<evidence type="ECO:0000256" key="5">
    <source>
        <dbReference type="SAM" id="Phobius"/>
    </source>
</evidence>
<organism evidence="6 7">
    <name type="scientific">Corynebacterium pseudopelargi</name>
    <dbReference type="NCBI Taxonomy" id="2080757"/>
    <lineage>
        <taxon>Bacteria</taxon>
        <taxon>Bacillati</taxon>
        <taxon>Actinomycetota</taxon>
        <taxon>Actinomycetes</taxon>
        <taxon>Mycobacteriales</taxon>
        <taxon>Corynebacteriaceae</taxon>
        <taxon>Corynebacterium</taxon>
    </lineage>
</organism>
<evidence type="ECO:0000256" key="4">
    <source>
        <dbReference type="ARBA" id="ARBA00023136"/>
    </source>
</evidence>
<protein>
    <recommendedName>
        <fullName evidence="8">Energy-coupling factor transporter transmembrane protein EcfT</fullName>
    </recommendedName>
</protein>
<dbReference type="Proteomes" id="UP000271426">
    <property type="component" value="Chromosome"/>
</dbReference>
<proteinExistence type="predicted"/>
<feature type="transmembrane region" description="Helical" evidence="5">
    <location>
        <begin position="53"/>
        <end position="73"/>
    </location>
</feature>
<accession>A0A3G6IZH1</accession>
<keyword evidence="2 5" id="KW-0812">Transmembrane</keyword>
<evidence type="ECO:0000313" key="6">
    <source>
        <dbReference type="EMBL" id="AZA10078.1"/>
    </source>
</evidence>
<dbReference type="CDD" id="cd16914">
    <property type="entry name" value="EcfT"/>
    <property type="match status" value="1"/>
</dbReference>
<dbReference type="GO" id="GO:0005886">
    <property type="term" value="C:plasma membrane"/>
    <property type="evidence" value="ECO:0007669"/>
    <property type="project" value="UniProtKB-ARBA"/>
</dbReference>
<sequence>MPLGLPAVRLHPFTLLTFAGCSMVLLSALNNVVASAIGLAGVIVVGLLARRKAVLLATAALGLPAVASFSLMYGLFGQWQSAAELSLRFAAILGSGLLFFSFIDADEMLRAMSTKVPAPVVFILGSISRMTQLAQQRLSTIEEIQRSRGMKVRKFSWNNVLLPLIVGMVTDAAVRSRPLQRTGIARPGPRTVLYPVADRTAEQVLRWLCVLITALVCIAVVI</sequence>
<feature type="transmembrane region" description="Helical" evidence="5">
    <location>
        <begin position="155"/>
        <end position="174"/>
    </location>
</feature>
<comment type="subcellular location">
    <subcellularLocation>
        <location evidence="1">Membrane</location>
        <topology evidence="1">Multi-pass membrane protein</topology>
    </subcellularLocation>
</comment>
<keyword evidence="7" id="KW-1185">Reference proteome</keyword>
<dbReference type="InterPro" id="IPR003339">
    <property type="entry name" value="ABC/ECF_trnsptr_transmembrane"/>
</dbReference>
<dbReference type="AlphaFoldDB" id="A0A3G6IZH1"/>
<evidence type="ECO:0008006" key="8">
    <source>
        <dbReference type="Google" id="ProtNLM"/>
    </source>
</evidence>
<keyword evidence="3 5" id="KW-1133">Transmembrane helix</keyword>
<evidence type="ECO:0000256" key="2">
    <source>
        <dbReference type="ARBA" id="ARBA00022692"/>
    </source>
</evidence>